<evidence type="ECO:0000313" key="3">
    <source>
        <dbReference type="Proteomes" id="UP001311915"/>
    </source>
</evidence>
<dbReference type="PANTHER" id="PTHR31900:SF30">
    <property type="entry name" value="SUPERFAMILY PROTEIN, PUTATIVE-RELATED"/>
    <property type="match status" value="1"/>
</dbReference>
<name>A0AAV9ML41_9SOLN</name>
<dbReference type="EMBL" id="JAWPEI010000001">
    <property type="protein sequence ID" value="KAK4738511.1"/>
    <property type="molecule type" value="Genomic_DNA"/>
</dbReference>
<evidence type="ECO:0000313" key="2">
    <source>
        <dbReference type="EMBL" id="KAK4738511.1"/>
    </source>
</evidence>
<dbReference type="PANTHER" id="PTHR31900">
    <property type="entry name" value="F-BOX/RNI SUPERFAMILY PROTEIN-RELATED"/>
    <property type="match status" value="1"/>
</dbReference>
<reference evidence="2 3" key="1">
    <citation type="submission" date="2023-10" db="EMBL/GenBank/DDBJ databases">
        <title>Genome-Wide Identification Analysis in wild type Solanum Pinnatisectum Reveals Some Genes Defensing Phytophthora Infestans.</title>
        <authorList>
            <person name="Sun C."/>
        </authorList>
    </citation>
    <scope>NUCLEOTIDE SEQUENCE [LARGE SCALE GENOMIC DNA]</scope>
    <source>
        <strain evidence="2">LQN</strain>
        <tissue evidence="2">Leaf</tissue>
    </source>
</reference>
<comment type="caution">
    <text evidence="2">The sequence shown here is derived from an EMBL/GenBank/DDBJ whole genome shotgun (WGS) entry which is preliminary data.</text>
</comment>
<protein>
    <recommendedName>
        <fullName evidence="1">FBD domain-containing protein</fullName>
    </recommendedName>
</protein>
<dbReference type="Proteomes" id="UP001311915">
    <property type="component" value="Unassembled WGS sequence"/>
</dbReference>
<accession>A0AAV9ML41</accession>
<dbReference type="SMART" id="SM00579">
    <property type="entry name" value="FBD"/>
    <property type="match status" value="1"/>
</dbReference>
<feature type="domain" description="FBD" evidence="1">
    <location>
        <begin position="47"/>
        <end position="117"/>
    </location>
</feature>
<dbReference type="InterPro" id="IPR050232">
    <property type="entry name" value="FBL13/AtMIF1-like"/>
</dbReference>
<sequence length="131" mass="15351">MPRGKRKVPISSSPNIFHSGSCLTFSPYDGLSRNKIWQMHDLDESILCLESHLKSIRLIDFKGEENEIKLLKFFLKNARVLEKLTIFWVKYPDKSEEALEKVLKLPRTFSQVVLTFLDAKPQPSSHKWYDR</sequence>
<organism evidence="2 3">
    <name type="scientific">Solanum pinnatisectum</name>
    <name type="common">tansyleaf nightshade</name>
    <dbReference type="NCBI Taxonomy" id="50273"/>
    <lineage>
        <taxon>Eukaryota</taxon>
        <taxon>Viridiplantae</taxon>
        <taxon>Streptophyta</taxon>
        <taxon>Embryophyta</taxon>
        <taxon>Tracheophyta</taxon>
        <taxon>Spermatophyta</taxon>
        <taxon>Magnoliopsida</taxon>
        <taxon>eudicotyledons</taxon>
        <taxon>Gunneridae</taxon>
        <taxon>Pentapetalae</taxon>
        <taxon>asterids</taxon>
        <taxon>lamiids</taxon>
        <taxon>Solanales</taxon>
        <taxon>Solanaceae</taxon>
        <taxon>Solanoideae</taxon>
        <taxon>Solaneae</taxon>
        <taxon>Solanum</taxon>
    </lineage>
</organism>
<proteinExistence type="predicted"/>
<dbReference type="AlphaFoldDB" id="A0AAV9ML41"/>
<gene>
    <name evidence="2" type="ORF">R3W88_002208</name>
</gene>
<dbReference type="InterPro" id="IPR006566">
    <property type="entry name" value="FBD"/>
</dbReference>
<evidence type="ECO:0000259" key="1">
    <source>
        <dbReference type="SMART" id="SM00579"/>
    </source>
</evidence>
<keyword evidence="3" id="KW-1185">Reference proteome</keyword>
<dbReference type="Pfam" id="PF08387">
    <property type="entry name" value="FBD"/>
    <property type="match status" value="1"/>
</dbReference>